<sequence>MPPAREAPSLAHGPPKGEAVGWERGRREDGDGGSSGGGGGGGGGIGRGLRWVKRRTKEERVVEEEKREREGKLEQRVMECAVVKKLSTETNNGQQWDSQLINSDLVRIREGQLADLAVGGMTCRHRQTLLKEISE</sequence>
<feature type="compositionally biased region" description="Gly residues" evidence="1">
    <location>
        <begin position="32"/>
        <end position="47"/>
    </location>
</feature>
<dbReference type="AlphaFoldDB" id="A0A8G1RB17"/>
<evidence type="ECO:0000313" key="2">
    <source>
        <dbReference type="EMBL" id="RAH62583.1"/>
    </source>
</evidence>
<name>A0A8G1RB17_9EURO</name>
<dbReference type="RefSeq" id="XP_025520505.1">
    <property type="nucleotide sequence ID" value="XM_025658413.1"/>
</dbReference>
<keyword evidence="3" id="KW-1185">Reference proteome</keyword>
<protein>
    <submittedName>
        <fullName evidence="2">Uncharacterized protein</fullName>
    </submittedName>
</protein>
<feature type="compositionally biased region" description="Basic and acidic residues" evidence="1">
    <location>
        <begin position="21"/>
        <end position="30"/>
    </location>
</feature>
<reference evidence="2 3" key="1">
    <citation type="submission" date="2018-02" db="EMBL/GenBank/DDBJ databases">
        <title>The genomes of Aspergillus section Nigri reveals drivers in fungal speciation.</title>
        <authorList>
            <consortium name="DOE Joint Genome Institute"/>
            <person name="Vesth T.C."/>
            <person name="Nybo J."/>
            <person name="Theobald S."/>
            <person name="Brandl J."/>
            <person name="Frisvad J.C."/>
            <person name="Nielsen K.F."/>
            <person name="Lyhne E.K."/>
            <person name="Kogle M.E."/>
            <person name="Kuo A."/>
            <person name="Riley R."/>
            <person name="Clum A."/>
            <person name="Nolan M."/>
            <person name="Lipzen A."/>
            <person name="Salamov A."/>
            <person name="Henrissat B."/>
            <person name="Wiebenga A."/>
            <person name="De vries R.P."/>
            <person name="Grigoriev I.V."/>
            <person name="Mortensen U.H."/>
            <person name="Andersen M.R."/>
            <person name="Baker S.E."/>
        </authorList>
    </citation>
    <scope>NUCLEOTIDE SEQUENCE [LARGE SCALE GENOMIC DNA]</scope>
    <source>
        <strain evidence="2 3">CBS 112811</strain>
    </source>
</reference>
<organism evidence="2 3">
    <name type="scientific">Aspergillus piperis CBS 112811</name>
    <dbReference type="NCBI Taxonomy" id="1448313"/>
    <lineage>
        <taxon>Eukaryota</taxon>
        <taxon>Fungi</taxon>
        <taxon>Dikarya</taxon>
        <taxon>Ascomycota</taxon>
        <taxon>Pezizomycotina</taxon>
        <taxon>Eurotiomycetes</taxon>
        <taxon>Eurotiomycetidae</taxon>
        <taxon>Eurotiales</taxon>
        <taxon>Aspergillaceae</taxon>
        <taxon>Aspergillus</taxon>
        <taxon>Aspergillus subgen. Circumdati</taxon>
    </lineage>
</organism>
<dbReference type="EMBL" id="KZ825054">
    <property type="protein sequence ID" value="RAH62583.1"/>
    <property type="molecule type" value="Genomic_DNA"/>
</dbReference>
<dbReference type="Proteomes" id="UP000249526">
    <property type="component" value="Unassembled WGS sequence"/>
</dbReference>
<gene>
    <name evidence="2" type="ORF">BO85DRAFT_433201</name>
</gene>
<feature type="region of interest" description="Disordered" evidence="1">
    <location>
        <begin position="1"/>
        <end position="50"/>
    </location>
</feature>
<proteinExistence type="predicted"/>
<dbReference type="GeneID" id="37161815"/>
<evidence type="ECO:0000313" key="3">
    <source>
        <dbReference type="Proteomes" id="UP000249526"/>
    </source>
</evidence>
<evidence type="ECO:0000256" key="1">
    <source>
        <dbReference type="SAM" id="MobiDB-lite"/>
    </source>
</evidence>
<accession>A0A8G1RB17</accession>